<gene>
    <name evidence="4" type="ORF">EDC30_11139</name>
</gene>
<reference evidence="4 5" key="1">
    <citation type="submission" date="2019-03" db="EMBL/GenBank/DDBJ databases">
        <title>Genomic Encyclopedia of Type Strains, Phase IV (KMG-IV): sequencing the most valuable type-strain genomes for metagenomic binning, comparative biology and taxonomic classification.</title>
        <authorList>
            <person name="Goeker M."/>
        </authorList>
    </citation>
    <scope>NUCLEOTIDE SEQUENCE [LARGE SCALE GENOMIC DNA]</scope>
    <source>
        <strain evidence="4 5">DSM 7445</strain>
    </source>
</reference>
<sequence length="268" mass="30364">MDFSNRRTYQRRPITAQGWIAASGSDDWHPISTVDVSKGGFGFLSREKLEVESIRQFRLQLPNEDGVMHVIGRIAHCIELEGIGTYRVGVQATSVNIIDVETLLARPASPEPDPRLDLTFTRTIDVPREHVWAAWTRPEYIKQWFTPAPWRTVDCEIDLRPGGAFRTVMESPDGQQFPNVGVYLEIVDNEKLVWTNAMTPGWRPANIDGDNDFAFTAMIELESKGEETVYTATVIHRDEEGRKRHEAMGFYEGWGAALDQLVALARTM</sequence>
<dbReference type="OrthoDB" id="9805228at2"/>
<dbReference type="Pfam" id="PF08327">
    <property type="entry name" value="AHSA1"/>
    <property type="match status" value="1"/>
</dbReference>
<evidence type="ECO:0000256" key="1">
    <source>
        <dbReference type="ARBA" id="ARBA00006817"/>
    </source>
</evidence>
<dbReference type="InterPro" id="IPR013538">
    <property type="entry name" value="ASHA1/2-like_C"/>
</dbReference>
<dbReference type="Proteomes" id="UP000295382">
    <property type="component" value="Unassembled WGS sequence"/>
</dbReference>
<organism evidence="4 5">
    <name type="scientific">Paucimonas lemoignei</name>
    <name type="common">Pseudomonas lemoignei</name>
    <dbReference type="NCBI Taxonomy" id="29443"/>
    <lineage>
        <taxon>Bacteria</taxon>
        <taxon>Pseudomonadati</taxon>
        <taxon>Pseudomonadota</taxon>
        <taxon>Betaproteobacteria</taxon>
        <taxon>Burkholderiales</taxon>
        <taxon>Burkholderiaceae</taxon>
        <taxon>Paucimonas</taxon>
    </lineage>
</organism>
<evidence type="ECO:0000313" key="5">
    <source>
        <dbReference type="Proteomes" id="UP000295382"/>
    </source>
</evidence>
<name>A0A4R3HRB5_PAULE</name>
<dbReference type="AlphaFoldDB" id="A0A4R3HRB5"/>
<dbReference type="EMBL" id="SLZQ01000011">
    <property type="protein sequence ID" value="TCS35126.1"/>
    <property type="molecule type" value="Genomic_DNA"/>
</dbReference>
<dbReference type="Gene3D" id="2.40.10.220">
    <property type="entry name" value="predicted glycosyltransferase like domains"/>
    <property type="match status" value="1"/>
</dbReference>
<evidence type="ECO:0000313" key="4">
    <source>
        <dbReference type="EMBL" id="TCS35126.1"/>
    </source>
</evidence>
<dbReference type="Gene3D" id="3.30.530.20">
    <property type="match status" value="1"/>
</dbReference>
<comment type="caution">
    <text evidence="4">The sequence shown here is derived from an EMBL/GenBank/DDBJ whole genome shotgun (WGS) entry which is preliminary data.</text>
</comment>
<dbReference type="SUPFAM" id="SSF141371">
    <property type="entry name" value="PilZ domain-like"/>
    <property type="match status" value="1"/>
</dbReference>
<dbReference type="RefSeq" id="WP_132259713.1">
    <property type="nucleotide sequence ID" value="NZ_SLZQ01000011.1"/>
</dbReference>
<protein>
    <submittedName>
        <fullName evidence="4">Uncharacterized protein YndB with AHSA1/START domain</fullName>
    </submittedName>
</protein>
<accession>A0A4R3HRB5</accession>
<feature type="domain" description="Activator of Hsp90 ATPase homologue 1/2-like C-terminal" evidence="3">
    <location>
        <begin position="125"/>
        <end position="264"/>
    </location>
</feature>
<dbReference type="GO" id="GO:0035438">
    <property type="term" value="F:cyclic-di-GMP binding"/>
    <property type="evidence" value="ECO:0007669"/>
    <property type="project" value="InterPro"/>
</dbReference>
<proteinExistence type="inferred from homology"/>
<dbReference type="SUPFAM" id="SSF55961">
    <property type="entry name" value="Bet v1-like"/>
    <property type="match status" value="1"/>
</dbReference>
<feature type="domain" description="PilZ" evidence="2">
    <location>
        <begin position="5"/>
        <end position="103"/>
    </location>
</feature>
<dbReference type="InterPro" id="IPR023393">
    <property type="entry name" value="START-like_dom_sf"/>
</dbReference>
<evidence type="ECO:0000259" key="2">
    <source>
        <dbReference type="Pfam" id="PF07238"/>
    </source>
</evidence>
<keyword evidence="5" id="KW-1185">Reference proteome</keyword>
<dbReference type="Pfam" id="PF07238">
    <property type="entry name" value="PilZ"/>
    <property type="match status" value="1"/>
</dbReference>
<comment type="similarity">
    <text evidence="1">Belongs to the AHA1 family.</text>
</comment>
<dbReference type="InterPro" id="IPR009875">
    <property type="entry name" value="PilZ_domain"/>
</dbReference>
<evidence type="ECO:0000259" key="3">
    <source>
        <dbReference type="Pfam" id="PF08327"/>
    </source>
</evidence>
<dbReference type="CDD" id="cd08896">
    <property type="entry name" value="SRPBCC_CalC_Aha1-like_3"/>
    <property type="match status" value="1"/>
</dbReference>